<name>A0A0F9G0D1_9ZZZZ</name>
<organism evidence="2">
    <name type="scientific">marine sediment metagenome</name>
    <dbReference type="NCBI Taxonomy" id="412755"/>
    <lineage>
        <taxon>unclassified sequences</taxon>
        <taxon>metagenomes</taxon>
        <taxon>ecological metagenomes</taxon>
    </lineage>
</organism>
<gene>
    <name evidence="2" type="ORF">LCGC14_1887610</name>
</gene>
<dbReference type="EMBL" id="LAZR01019544">
    <property type="protein sequence ID" value="KKL92149.1"/>
    <property type="molecule type" value="Genomic_DNA"/>
</dbReference>
<proteinExistence type="predicted"/>
<keyword evidence="1" id="KW-0812">Transmembrane</keyword>
<dbReference type="AlphaFoldDB" id="A0A0F9G0D1"/>
<feature type="transmembrane region" description="Helical" evidence="1">
    <location>
        <begin position="26"/>
        <end position="46"/>
    </location>
</feature>
<reference evidence="2" key="1">
    <citation type="journal article" date="2015" name="Nature">
        <title>Complex archaea that bridge the gap between prokaryotes and eukaryotes.</title>
        <authorList>
            <person name="Spang A."/>
            <person name="Saw J.H."/>
            <person name="Jorgensen S.L."/>
            <person name="Zaremba-Niedzwiedzka K."/>
            <person name="Martijn J."/>
            <person name="Lind A.E."/>
            <person name="van Eijk R."/>
            <person name="Schleper C."/>
            <person name="Guy L."/>
            <person name="Ettema T.J."/>
        </authorList>
    </citation>
    <scope>NUCLEOTIDE SEQUENCE</scope>
</reference>
<protein>
    <submittedName>
        <fullName evidence="2">Uncharacterized protein</fullName>
    </submittedName>
</protein>
<evidence type="ECO:0000256" key="1">
    <source>
        <dbReference type="SAM" id="Phobius"/>
    </source>
</evidence>
<comment type="caution">
    <text evidence="2">The sequence shown here is derived from an EMBL/GenBank/DDBJ whole genome shotgun (WGS) entry which is preliminary data.</text>
</comment>
<keyword evidence="1" id="KW-0472">Membrane</keyword>
<evidence type="ECO:0000313" key="2">
    <source>
        <dbReference type="EMBL" id="KKL92149.1"/>
    </source>
</evidence>
<keyword evidence="1" id="KW-1133">Transmembrane helix</keyword>
<accession>A0A0F9G0D1</accession>
<sequence>MSIKDMLDVLIPPADASDEVIVRWRYTMGSVTSIIILCIICLYLITAKASDLNEVKAAVYIPTIQQLHEKRCITKDIELRRYLAISVNEYQQKYFEATGEKFPLESCKVIQERLGV</sequence>